<keyword evidence="5 7" id="KW-0508">mRNA splicing</keyword>
<keyword evidence="8" id="KW-0175">Coiled coil</keyword>
<dbReference type="PANTHER" id="PTHR13264:SF5">
    <property type="entry name" value="PRE-MRNA-SPLICING FACTOR SYF2"/>
    <property type="match status" value="1"/>
</dbReference>
<evidence type="ECO:0000256" key="1">
    <source>
        <dbReference type="ARBA" id="ARBA00004123"/>
    </source>
</evidence>
<feature type="coiled-coil region" evidence="8">
    <location>
        <begin position="19"/>
        <end position="56"/>
    </location>
</feature>
<dbReference type="InterPro" id="IPR013260">
    <property type="entry name" value="mRNA_splic_SYF2"/>
</dbReference>
<comment type="subcellular location">
    <subcellularLocation>
        <location evidence="1 7">Nucleus</location>
    </subcellularLocation>
</comment>
<evidence type="ECO:0000256" key="4">
    <source>
        <dbReference type="ARBA" id="ARBA00022728"/>
    </source>
</evidence>
<keyword evidence="11" id="KW-1185">Reference proteome</keyword>
<dbReference type="GO" id="GO:0071013">
    <property type="term" value="C:catalytic step 2 spliceosome"/>
    <property type="evidence" value="ECO:0007669"/>
    <property type="project" value="TreeGrafter"/>
</dbReference>
<dbReference type="Pfam" id="PF08231">
    <property type="entry name" value="SYF2"/>
    <property type="match status" value="1"/>
</dbReference>
<comment type="caution">
    <text evidence="10">The sequence shown here is derived from an EMBL/GenBank/DDBJ whole genome shotgun (WGS) entry which is preliminary data.</text>
</comment>
<name>A0A196SG98_BLAHN</name>
<evidence type="ECO:0000313" key="10">
    <source>
        <dbReference type="EMBL" id="OAO14994.1"/>
    </source>
</evidence>
<comment type="subunit">
    <text evidence="7">May be part of a spliceosome complex.</text>
</comment>
<evidence type="ECO:0000256" key="6">
    <source>
        <dbReference type="ARBA" id="ARBA00023242"/>
    </source>
</evidence>
<reference evidence="10 11" key="1">
    <citation type="submission" date="2016-05" db="EMBL/GenBank/DDBJ databases">
        <title>Nuclear genome of Blastocystis sp. subtype 1 NandII.</title>
        <authorList>
            <person name="Gentekaki E."/>
            <person name="Curtis B."/>
            <person name="Stairs C."/>
            <person name="Eme L."/>
            <person name="Herman E."/>
            <person name="Klimes V."/>
            <person name="Arias M.C."/>
            <person name="Elias M."/>
            <person name="Hilliou F."/>
            <person name="Klute M."/>
            <person name="Malik S.-B."/>
            <person name="Pightling A."/>
            <person name="Rachubinski R."/>
            <person name="Salas D."/>
            <person name="Schlacht A."/>
            <person name="Suga H."/>
            <person name="Archibald J."/>
            <person name="Ball S.G."/>
            <person name="Clark G."/>
            <person name="Dacks J."/>
            <person name="Van Der Giezen M."/>
            <person name="Tsaousis A."/>
            <person name="Roger A."/>
        </authorList>
    </citation>
    <scope>NUCLEOTIDE SEQUENCE [LARGE SCALE GENOMIC DNA]</scope>
    <source>
        <strain evidence="11">ATCC 50177 / NandII</strain>
    </source>
</reference>
<dbReference type="EMBL" id="LXWW01000191">
    <property type="protein sequence ID" value="OAO14994.1"/>
    <property type="molecule type" value="Genomic_DNA"/>
</dbReference>
<evidence type="ECO:0000256" key="2">
    <source>
        <dbReference type="ARBA" id="ARBA00010028"/>
    </source>
</evidence>
<dbReference type="PANTHER" id="PTHR13264">
    <property type="entry name" value="GCIP-INTERACTING PROTEIN P29"/>
    <property type="match status" value="1"/>
</dbReference>
<evidence type="ECO:0000256" key="9">
    <source>
        <dbReference type="SAM" id="MobiDB-lite"/>
    </source>
</evidence>
<evidence type="ECO:0000256" key="3">
    <source>
        <dbReference type="ARBA" id="ARBA00022664"/>
    </source>
</evidence>
<keyword evidence="3 7" id="KW-0507">mRNA processing</keyword>
<feature type="region of interest" description="Disordered" evidence="9">
    <location>
        <begin position="84"/>
        <end position="112"/>
    </location>
</feature>
<keyword evidence="4 7" id="KW-0747">Spliceosome</keyword>
<keyword evidence="6 7" id="KW-0539">Nucleus</keyword>
<sequence length="236" mass="27693">MDKTKDGCSTSSEEDNVAVAKAEMVKKARNDDLKKLKEKFAKVQKYNSKAVELEARRLNNDSYAKNEARQEWIKAKEEERKNMKLKGITEKNSHLLETAEANQRRAESKKEKEKNAVNNYGWNVFSEDSLYRGYEKRLKNLPTTPESAAKAEVSGEDYMDYAQQSRLSQDVIDRVVNDQKKRDEKNQDFSKRRTYFKQEKVDYISERNRSFNQRLGRYYDRFTADIRANLERGTAV</sequence>
<comment type="function">
    <text evidence="7">Involved in pre-mRNA splicing.</text>
</comment>
<dbReference type="STRING" id="478820.A0A196SG98"/>
<protein>
    <recommendedName>
        <fullName evidence="7">Pre-mRNA-splicing factor SYF2</fullName>
    </recommendedName>
</protein>
<evidence type="ECO:0000256" key="5">
    <source>
        <dbReference type="ARBA" id="ARBA00023187"/>
    </source>
</evidence>
<dbReference type="GO" id="GO:0000398">
    <property type="term" value="P:mRNA splicing, via spliceosome"/>
    <property type="evidence" value="ECO:0007669"/>
    <property type="project" value="UniProtKB-UniRule"/>
</dbReference>
<evidence type="ECO:0000256" key="7">
    <source>
        <dbReference type="RuleBase" id="RU367148"/>
    </source>
</evidence>
<dbReference type="OrthoDB" id="199717at2759"/>
<evidence type="ECO:0000256" key="8">
    <source>
        <dbReference type="SAM" id="Coils"/>
    </source>
</evidence>
<feature type="compositionally biased region" description="Basic and acidic residues" evidence="9">
    <location>
        <begin position="102"/>
        <end position="112"/>
    </location>
</feature>
<feature type="compositionally biased region" description="Basic and acidic residues" evidence="9">
    <location>
        <begin position="84"/>
        <end position="94"/>
    </location>
</feature>
<accession>A0A196SG98</accession>
<comment type="similarity">
    <text evidence="2 7">Belongs to the SYF2 family.</text>
</comment>
<organism evidence="10 11">
    <name type="scientific">Blastocystis sp. subtype 1 (strain ATCC 50177 / NandII)</name>
    <dbReference type="NCBI Taxonomy" id="478820"/>
    <lineage>
        <taxon>Eukaryota</taxon>
        <taxon>Sar</taxon>
        <taxon>Stramenopiles</taxon>
        <taxon>Bigyra</taxon>
        <taxon>Opalozoa</taxon>
        <taxon>Opalinata</taxon>
        <taxon>Blastocystidae</taxon>
        <taxon>Blastocystis</taxon>
    </lineage>
</organism>
<dbReference type="GO" id="GO:0071014">
    <property type="term" value="C:post-mRNA release spliceosomal complex"/>
    <property type="evidence" value="ECO:0007669"/>
    <property type="project" value="TreeGrafter"/>
</dbReference>
<dbReference type="AlphaFoldDB" id="A0A196SG98"/>
<dbReference type="GO" id="GO:0000974">
    <property type="term" value="C:Prp19 complex"/>
    <property type="evidence" value="ECO:0007669"/>
    <property type="project" value="TreeGrafter"/>
</dbReference>
<dbReference type="Proteomes" id="UP000078348">
    <property type="component" value="Unassembled WGS sequence"/>
</dbReference>
<gene>
    <name evidence="10" type="ORF">AV274_3341</name>
</gene>
<evidence type="ECO:0000313" key="11">
    <source>
        <dbReference type="Proteomes" id="UP000078348"/>
    </source>
</evidence>
<proteinExistence type="inferred from homology"/>